<reference evidence="2 3" key="1">
    <citation type="submission" date="2018-11" db="EMBL/GenBank/DDBJ databases">
        <authorList>
            <consortium name="Pathogen Informatics"/>
        </authorList>
    </citation>
    <scope>NUCLEOTIDE SEQUENCE [LARGE SCALE GENOMIC DNA]</scope>
</reference>
<feature type="compositionally biased region" description="Basic and acidic residues" evidence="1">
    <location>
        <begin position="158"/>
        <end position="167"/>
    </location>
</feature>
<feature type="compositionally biased region" description="Basic residues" evidence="1">
    <location>
        <begin position="209"/>
        <end position="221"/>
    </location>
</feature>
<gene>
    <name evidence="2" type="ORF">SVUK_LOCUS5361</name>
</gene>
<evidence type="ECO:0000313" key="3">
    <source>
        <dbReference type="Proteomes" id="UP000270094"/>
    </source>
</evidence>
<dbReference type="AlphaFoldDB" id="A0A3P7IR91"/>
<keyword evidence="3" id="KW-1185">Reference proteome</keyword>
<feature type="compositionally biased region" description="Basic and acidic residues" evidence="1">
    <location>
        <begin position="57"/>
        <end position="69"/>
    </location>
</feature>
<proteinExistence type="predicted"/>
<protein>
    <submittedName>
        <fullName evidence="2">Uncharacterized protein</fullName>
    </submittedName>
</protein>
<organism evidence="2 3">
    <name type="scientific">Strongylus vulgaris</name>
    <name type="common">Blood worm</name>
    <dbReference type="NCBI Taxonomy" id="40348"/>
    <lineage>
        <taxon>Eukaryota</taxon>
        <taxon>Metazoa</taxon>
        <taxon>Ecdysozoa</taxon>
        <taxon>Nematoda</taxon>
        <taxon>Chromadorea</taxon>
        <taxon>Rhabditida</taxon>
        <taxon>Rhabditina</taxon>
        <taxon>Rhabditomorpha</taxon>
        <taxon>Strongyloidea</taxon>
        <taxon>Strongylidae</taxon>
        <taxon>Strongylus</taxon>
    </lineage>
</organism>
<dbReference type="OrthoDB" id="5867229at2759"/>
<sequence>MNSFFPNYLFNIPFLFLNLRHFQQVSRNATSLNRIHTRLQDLPTPYESYTVATLQAQKREAEEKAKENEAVAESSPSTQKLYTHHDAPAQRPAASKMQGIEASIDLRDADQMSLPFSDSQILTKKELKRVRQVAKKNADISTEVPKDDGPSYSVKRVKKEEEKKEESDVNAGTFDYSQFDANMFNKHPGDTDESFDPFNQKFRVENRKNFRRRGRGGHHRMGTMSIGYKPKTK</sequence>
<evidence type="ECO:0000256" key="1">
    <source>
        <dbReference type="SAM" id="MobiDB-lite"/>
    </source>
</evidence>
<accession>A0A3P7IR91</accession>
<feature type="region of interest" description="Disordered" evidence="1">
    <location>
        <begin position="57"/>
        <end position="94"/>
    </location>
</feature>
<evidence type="ECO:0000313" key="2">
    <source>
        <dbReference type="EMBL" id="VDM70363.1"/>
    </source>
</evidence>
<feature type="region of interest" description="Disordered" evidence="1">
    <location>
        <begin position="136"/>
        <end position="233"/>
    </location>
</feature>
<dbReference type="Proteomes" id="UP000270094">
    <property type="component" value="Unassembled WGS sequence"/>
</dbReference>
<name>A0A3P7IR91_STRVU</name>
<dbReference type="EMBL" id="UYYB01015769">
    <property type="protein sequence ID" value="VDM70363.1"/>
    <property type="molecule type" value="Genomic_DNA"/>
</dbReference>